<keyword evidence="2" id="KW-1185">Reference proteome</keyword>
<evidence type="ECO:0000313" key="1">
    <source>
        <dbReference type="EMBL" id="MEM5449884.1"/>
    </source>
</evidence>
<reference evidence="1 2" key="1">
    <citation type="submission" date="2024-01" db="EMBL/GenBank/DDBJ databases">
        <title>The diversity of rhizobia nodulating Mimosa spp. in eleven states of Brazil covering several biomes is determined by host plant, location, and edaphic factors.</title>
        <authorList>
            <person name="Rouws L."/>
            <person name="Barauna A."/>
            <person name="Beukes C."/>
            <person name="De Faria S.M."/>
            <person name="Gross E."/>
            <person name="Dos Reis Junior F.B."/>
            <person name="Simon M."/>
            <person name="Maluk M."/>
            <person name="Odee D.W."/>
            <person name="Kenicer G."/>
            <person name="Young J.P.W."/>
            <person name="Reis V.M."/>
            <person name="Zilli J."/>
            <person name="James E.K."/>
        </authorList>
    </citation>
    <scope>NUCLEOTIDE SEQUENCE [LARGE SCALE GENOMIC DNA]</scope>
    <source>
        <strain evidence="1 2">JPY164</strain>
    </source>
</reference>
<organism evidence="1 2">
    <name type="scientific">Paraburkholderia guartelaensis</name>
    <dbReference type="NCBI Taxonomy" id="2546446"/>
    <lineage>
        <taxon>Bacteria</taxon>
        <taxon>Pseudomonadati</taxon>
        <taxon>Pseudomonadota</taxon>
        <taxon>Betaproteobacteria</taxon>
        <taxon>Burkholderiales</taxon>
        <taxon>Burkholderiaceae</taxon>
        <taxon>Paraburkholderia</taxon>
    </lineage>
</organism>
<accession>A0ABU9SEW4</accession>
<name>A0ABU9SEW4_9BURK</name>
<evidence type="ECO:0000313" key="2">
    <source>
        <dbReference type="Proteomes" id="UP001390669"/>
    </source>
</evidence>
<protein>
    <submittedName>
        <fullName evidence="1">Uncharacterized protein</fullName>
    </submittedName>
</protein>
<proteinExistence type="predicted"/>
<sequence>MAIAIAICSAIEGEQIALKTRQFFPGRPAMVRGVKRWNFSLGINSSAWIVKPYAKPDEATYATSMLAMDDKVQGGGIDGWTRKPLGTPKKIKGSGAHSAYALTVYGGCYAHIESAERAHLNSPEIAKKVAPIEQKTWEEVEAEINAVTAISTRGAKG</sequence>
<dbReference type="RefSeq" id="WP_406952856.1">
    <property type="nucleotide sequence ID" value="NZ_JAYMRW010000008.1"/>
</dbReference>
<dbReference type="Proteomes" id="UP001390669">
    <property type="component" value="Unassembled WGS sequence"/>
</dbReference>
<comment type="caution">
    <text evidence="1">The sequence shown here is derived from an EMBL/GenBank/DDBJ whole genome shotgun (WGS) entry which is preliminary data.</text>
</comment>
<gene>
    <name evidence="1" type="ORF">VSR33_20615</name>
</gene>
<dbReference type="EMBL" id="JAYMRW010000008">
    <property type="protein sequence ID" value="MEM5449884.1"/>
    <property type="molecule type" value="Genomic_DNA"/>
</dbReference>